<dbReference type="EMBL" id="OV170226">
    <property type="protein sequence ID" value="CAH0726551.1"/>
    <property type="molecule type" value="Genomic_DNA"/>
</dbReference>
<evidence type="ECO:0000313" key="2">
    <source>
        <dbReference type="Proteomes" id="UP000838878"/>
    </source>
</evidence>
<feature type="non-terminal residue" evidence="1">
    <location>
        <position position="156"/>
    </location>
</feature>
<dbReference type="AlphaFoldDB" id="A0A8J9YG64"/>
<evidence type="ECO:0000313" key="1">
    <source>
        <dbReference type="EMBL" id="CAH0726551.1"/>
    </source>
</evidence>
<protein>
    <submittedName>
        <fullName evidence="1">Uncharacterized protein</fullName>
    </submittedName>
</protein>
<sequence length="156" mass="17827">MITCDVINESAYVTEVRTTVFKRRVIYLSVCERNPCTTRVGVERRERPASAACEERLPPGPRRRAARHARLHRLTHRSCTQPGHLPPLQPHAPRYRCSRRLCELEQREHRPAGGSRTRGGPLLRAASRICLDFLLARHLQRRGLGAPLARVTLLRC</sequence>
<name>A0A8J9YG64_9NEOP</name>
<organism evidence="1 2">
    <name type="scientific">Brenthis ino</name>
    <name type="common">lesser marbled fritillary</name>
    <dbReference type="NCBI Taxonomy" id="405034"/>
    <lineage>
        <taxon>Eukaryota</taxon>
        <taxon>Metazoa</taxon>
        <taxon>Ecdysozoa</taxon>
        <taxon>Arthropoda</taxon>
        <taxon>Hexapoda</taxon>
        <taxon>Insecta</taxon>
        <taxon>Pterygota</taxon>
        <taxon>Neoptera</taxon>
        <taxon>Endopterygota</taxon>
        <taxon>Lepidoptera</taxon>
        <taxon>Glossata</taxon>
        <taxon>Ditrysia</taxon>
        <taxon>Papilionoidea</taxon>
        <taxon>Nymphalidae</taxon>
        <taxon>Heliconiinae</taxon>
        <taxon>Argynnini</taxon>
        <taxon>Brenthis</taxon>
    </lineage>
</organism>
<gene>
    <name evidence="1" type="ORF">BINO364_LOCUS11999</name>
</gene>
<dbReference type="Proteomes" id="UP000838878">
    <property type="component" value="Chromosome 6"/>
</dbReference>
<accession>A0A8J9YG64</accession>
<reference evidence="1" key="1">
    <citation type="submission" date="2021-12" db="EMBL/GenBank/DDBJ databases">
        <authorList>
            <person name="Martin H S."/>
        </authorList>
    </citation>
    <scope>NUCLEOTIDE SEQUENCE</scope>
</reference>
<proteinExistence type="predicted"/>
<dbReference type="OrthoDB" id="7493056at2759"/>
<keyword evidence="2" id="KW-1185">Reference proteome</keyword>